<keyword evidence="5" id="KW-1185">Reference proteome</keyword>
<keyword evidence="2" id="KW-0677">Repeat</keyword>
<dbReference type="InterPro" id="IPR011333">
    <property type="entry name" value="SKP1/BTB/POZ_sf"/>
</dbReference>
<dbReference type="PIRSF" id="PIRSF037037">
    <property type="entry name" value="Kelch-like_protein_gigaxonin"/>
    <property type="match status" value="1"/>
</dbReference>
<evidence type="ECO:0000256" key="1">
    <source>
        <dbReference type="ARBA" id="ARBA00022441"/>
    </source>
</evidence>
<dbReference type="InterPro" id="IPR006652">
    <property type="entry name" value="Kelch_1"/>
</dbReference>
<evidence type="ECO:0000256" key="2">
    <source>
        <dbReference type="ARBA" id="ARBA00022737"/>
    </source>
</evidence>
<dbReference type="HOGENOM" id="CLU_004253_14_3_1"/>
<dbReference type="Gene3D" id="1.25.40.420">
    <property type="match status" value="1"/>
</dbReference>
<dbReference type="KEGG" id="lgi:LOTGIDRAFT_194339"/>
<accession>V3Z9J7</accession>
<dbReference type="Pfam" id="PF24981">
    <property type="entry name" value="Beta-prop_ATRN-LZTR1"/>
    <property type="match status" value="1"/>
</dbReference>
<dbReference type="EMBL" id="KB202883">
    <property type="protein sequence ID" value="ESO87598.1"/>
    <property type="molecule type" value="Genomic_DNA"/>
</dbReference>
<dbReference type="SMART" id="SM00612">
    <property type="entry name" value="Kelch"/>
    <property type="match status" value="6"/>
</dbReference>
<dbReference type="SMART" id="SM00225">
    <property type="entry name" value="BTB"/>
    <property type="match status" value="1"/>
</dbReference>
<dbReference type="CTD" id="20245075"/>
<evidence type="ECO:0000313" key="5">
    <source>
        <dbReference type="Proteomes" id="UP000030746"/>
    </source>
</evidence>
<dbReference type="RefSeq" id="XP_009061790.1">
    <property type="nucleotide sequence ID" value="XM_009063542.1"/>
</dbReference>
<dbReference type="PANTHER" id="PTHR45632:SF10">
    <property type="entry name" value="BTB DOMAIN-CONTAINING PROTEIN"/>
    <property type="match status" value="1"/>
</dbReference>
<dbReference type="InterPro" id="IPR015915">
    <property type="entry name" value="Kelch-typ_b-propeller"/>
</dbReference>
<dbReference type="PROSITE" id="PS50097">
    <property type="entry name" value="BTB"/>
    <property type="match status" value="1"/>
</dbReference>
<dbReference type="Proteomes" id="UP000030746">
    <property type="component" value="Unassembled WGS sequence"/>
</dbReference>
<dbReference type="AlphaFoldDB" id="V3Z9J7"/>
<dbReference type="STRING" id="225164.V3Z9J7"/>
<evidence type="ECO:0000259" key="3">
    <source>
        <dbReference type="PROSITE" id="PS50097"/>
    </source>
</evidence>
<evidence type="ECO:0000313" key="4">
    <source>
        <dbReference type="EMBL" id="ESO87598.1"/>
    </source>
</evidence>
<reference evidence="4 5" key="1">
    <citation type="journal article" date="2013" name="Nature">
        <title>Insights into bilaterian evolution from three spiralian genomes.</title>
        <authorList>
            <person name="Simakov O."/>
            <person name="Marletaz F."/>
            <person name="Cho S.J."/>
            <person name="Edsinger-Gonzales E."/>
            <person name="Havlak P."/>
            <person name="Hellsten U."/>
            <person name="Kuo D.H."/>
            <person name="Larsson T."/>
            <person name="Lv J."/>
            <person name="Arendt D."/>
            <person name="Savage R."/>
            <person name="Osoegawa K."/>
            <person name="de Jong P."/>
            <person name="Grimwood J."/>
            <person name="Chapman J.A."/>
            <person name="Shapiro H."/>
            <person name="Aerts A."/>
            <person name="Otillar R.P."/>
            <person name="Terry A.Y."/>
            <person name="Boore J.L."/>
            <person name="Grigoriev I.V."/>
            <person name="Lindberg D.R."/>
            <person name="Seaver E.C."/>
            <person name="Weisblat D.A."/>
            <person name="Putnam N.H."/>
            <person name="Rokhsar D.S."/>
        </authorList>
    </citation>
    <scope>NUCLEOTIDE SEQUENCE [LARGE SCALE GENOMIC DNA]</scope>
</reference>
<name>V3Z9J7_LOTGI</name>
<dbReference type="Pfam" id="PF00651">
    <property type="entry name" value="BTB"/>
    <property type="match status" value="1"/>
</dbReference>
<dbReference type="SMART" id="SM00875">
    <property type="entry name" value="BACK"/>
    <property type="match status" value="1"/>
</dbReference>
<dbReference type="OrthoDB" id="45365at2759"/>
<dbReference type="InterPro" id="IPR056737">
    <property type="entry name" value="Beta-prop_ATRN-MKLN-like"/>
</dbReference>
<organism evidence="4 5">
    <name type="scientific">Lottia gigantea</name>
    <name type="common">Giant owl limpet</name>
    <dbReference type="NCBI Taxonomy" id="225164"/>
    <lineage>
        <taxon>Eukaryota</taxon>
        <taxon>Metazoa</taxon>
        <taxon>Spiralia</taxon>
        <taxon>Lophotrochozoa</taxon>
        <taxon>Mollusca</taxon>
        <taxon>Gastropoda</taxon>
        <taxon>Patellogastropoda</taxon>
        <taxon>Lottioidea</taxon>
        <taxon>Lottiidae</taxon>
        <taxon>Lottia</taxon>
    </lineage>
</organism>
<protein>
    <recommendedName>
        <fullName evidence="3">BTB domain-containing protein</fullName>
    </recommendedName>
</protein>
<dbReference type="Gene3D" id="2.120.10.80">
    <property type="entry name" value="Kelch-type beta propeller"/>
    <property type="match status" value="2"/>
</dbReference>
<dbReference type="InterPro" id="IPR011705">
    <property type="entry name" value="BACK"/>
</dbReference>
<keyword evidence="1" id="KW-0880">Kelch repeat</keyword>
<dbReference type="SUPFAM" id="SSF54695">
    <property type="entry name" value="POZ domain"/>
    <property type="match status" value="1"/>
</dbReference>
<proteinExistence type="predicted"/>
<dbReference type="InterPro" id="IPR017096">
    <property type="entry name" value="BTB-kelch_protein"/>
</dbReference>
<sequence>MFKKPNGFASKNTGSYRTILAKKLERQHKGSSQEGSRSSKTIFNFSDCLLNGIDALWRQKLMCDVLLIVEGKNFLAHKLVLATCSDFFFEKFSDGKDKPGSNQIELEDVKASTIYSILDCMYTGKISLTPNTIRDVLSTATMLGFLGIHEACEEYLIEHLTTENCFLYMDIASTYDLSMLSDKCLENAARNFQHATKGSEFRYVPVEQLILLLKRNDLNVKNEYDVFERMLAWIETDKQRRIQYATELLANVRLPLMTPSEIIDKVESVRYLMDIPDCDEMVKDALHYHCMPCRQTLLQTSRTEPRIAYSDDCLVVVGGAPRLKTDRISCDILVLDINNPDSRWELTACLPEPRHHHAVAVMNGFLYITGGEITNNRGFPSNSAFRYDPRHDTWLQIASMKHRRESFQMVVLNDKLYAVGGRLDKKKSLSSVEVYDPSRDAWALMSPLSTPKQSFAATTHNGKIYVVGGSESKIISSRVERYCPSNDSWEIRKPINLPRFYAHLTSYNNNLYLIGGATVDIHDHLVCVKNIERYTPSTDTWVVLKGSNLPNPRSEFGCTIINNKIYIAGGYDWDTKVRLAKIDCFDLITESWSTVQSFGKKYTGLALCSMRIYNFNFRK</sequence>
<dbReference type="SUPFAM" id="SSF117281">
    <property type="entry name" value="Kelch motif"/>
    <property type="match status" value="1"/>
</dbReference>
<feature type="domain" description="BTB" evidence="3">
    <location>
        <begin position="63"/>
        <end position="130"/>
    </location>
</feature>
<dbReference type="OMA" id="EALHYHC"/>
<dbReference type="InterPro" id="IPR000210">
    <property type="entry name" value="BTB/POZ_dom"/>
</dbReference>
<dbReference type="Gene3D" id="3.30.710.10">
    <property type="entry name" value="Potassium Channel Kv1.1, Chain A"/>
    <property type="match status" value="1"/>
</dbReference>
<gene>
    <name evidence="4" type="ORF">LOTGIDRAFT_194339</name>
</gene>
<dbReference type="GeneID" id="20245075"/>
<dbReference type="Pfam" id="PF07707">
    <property type="entry name" value="BACK"/>
    <property type="match status" value="1"/>
</dbReference>
<dbReference type="PANTHER" id="PTHR45632">
    <property type="entry name" value="LD33804P"/>
    <property type="match status" value="1"/>
</dbReference>